<evidence type="ECO:0000256" key="1">
    <source>
        <dbReference type="ARBA" id="ARBA00022448"/>
    </source>
</evidence>
<reference evidence="6" key="1">
    <citation type="submission" date="2021-07" db="EMBL/GenBank/DDBJ databases">
        <title>Complete genome sequencing of a Clostridium isolate.</title>
        <authorList>
            <person name="Ueki A."/>
            <person name="Tonouchi A."/>
        </authorList>
    </citation>
    <scope>NUCLEOTIDE SEQUENCE [LARGE SCALE GENOMIC DNA]</scope>
    <source>
        <strain evidence="6">C5S11</strain>
    </source>
</reference>
<proteinExistence type="predicted"/>
<evidence type="ECO:0000259" key="4">
    <source>
        <dbReference type="PROSITE" id="PS50893"/>
    </source>
</evidence>
<evidence type="ECO:0000313" key="5">
    <source>
        <dbReference type="EMBL" id="BCZ44430.1"/>
    </source>
</evidence>
<keyword evidence="3" id="KW-0067">ATP-binding</keyword>
<name>A0ABM7SZR8_9CLOT</name>
<dbReference type="PROSITE" id="PS50893">
    <property type="entry name" value="ABC_TRANSPORTER_2"/>
    <property type="match status" value="1"/>
</dbReference>
<dbReference type="SMART" id="SM00382">
    <property type="entry name" value="AAA"/>
    <property type="match status" value="1"/>
</dbReference>
<keyword evidence="2" id="KW-0547">Nucleotide-binding</keyword>
<sequence>MLNVNHVYKSFEEFNLKDINFQVNDGEYFVILGPTGTGKTVILESIAGMYNIDKGDIYIDNINITKVPPENRNIGLVYQSCLLFPHLSVRENIAFGLKARKMKKQEINAVLDDMAEILNIKHLLNRKTNNLSGGEKQRVAFARAIVTNPKILLLDEVSSALDPNTKREFQINLKKIHKRLHTTTIHVTHDFNEALYLADRIAVINNGQICEIGTPKDIFNNPTTEFVAKFVCNNNFKYGDEIYERIQIL</sequence>
<dbReference type="PANTHER" id="PTHR42781:SF4">
    <property type="entry name" value="SPERMIDINE_PUTRESCINE IMPORT ATP-BINDING PROTEIN POTA"/>
    <property type="match status" value="1"/>
</dbReference>
<accession>A0ABM7SZR8</accession>
<keyword evidence="6" id="KW-1185">Reference proteome</keyword>
<gene>
    <name evidence="5" type="ORF">psyc5s11_04970</name>
</gene>
<dbReference type="InterPro" id="IPR050093">
    <property type="entry name" value="ABC_SmlMolc_Importer"/>
</dbReference>
<evidence type="ECO:0000313" key="6">
    <source>
        <dbReference type="Proteomes" id="UP000824633"/>
    </source>
</evidence>
<dbReference type="PROSITE" id="PS00211">
    <property type="entry name" value="ABC_TRANSPORTER_1"/>
    <property type="match status" value="1"/>
</dbReference>
<feature type="domain" description="ABC transporter" evidence="4">
    <location>
        <begin position="2"/>
        <end position="231"/>
    </location>
</feature>
<dbReference type="InterPro" id="IPR027417">
    <property type="entry name" value="P-loop_NTPase"/>
</dbReference>
<dbReference type="Gene3D" id="3.40.50.300">
    <property type="entry name" value="P-loop containing nucleotide triphosphate hydrolases"/>
    <property type="match status" value="1"/>
</dbReference>
<dbReference type="EMBL" id="AP024849">
    <property type="protein sequence ID" value="BCZ44430.1"/>
    <property type="molecule type" value="Genomic_DNA"/>
</dbReference>
<keyword evidence="1" id="KW-0813">Transport</keyword>
<dbReference type="InterPro" id="IPR003593">
    <property type="entry name" value="AAA+_ATPase"/>
</dbReference>
<dbReference type="RefSeq" id="WP_224036107.1">
    <property type="nucleotide sequence ID" value="NZ_AP024849.1"/>
</dbReference>
<evidence type="ECO:0000256" key="2">
    <source>
        <dbReference type="ARBA" id="ARBA00022741"/>
    </source>
</evidence>
<dbReference type="InterPro" id="IPR003439">
    <property type="entry name" value="ABC_transporter-like_ATP-bd"/>
</dbReference>
<organism evidence="5 6">
    <name type="scientific">Clostridium gelidum</name>
    <dbReference type="NCBI Taxonomy" id="704125"/>
    <lineage>
        <taxon>Bacteria</taxon>
        <taxon>Bacillati</taxon>
        <taxon>Bacillota</taxon>
        <taxon>Clostridia</taxon>
        <taxon>Eubacteriales</taxon>
        <taxon>Clostridiaceae</taxon>
        <taxon>Clostridium</taxon>
    </lineage>
</organism>
<dbReference type="PANTHER" id="PTHR42781">
    <property type="entry name" value="SPERMIDINE/PUTRESCINE IMPORT ATP-BINDING PROTEIN POTA"/>
    <property type="match status" value="1"/>
</dbReference>
<dbReference type="SUPFAM" id="SSF52540">
    <property type="entry name" value="P-loop containing nucleoside triphosphate hydrolases"/>
    <property type="match status" value="1"/>
</dbReference>
<evidence type="ECO:0000256" key="3">
    <source>
        <dbReference type="ARBA" id="ARBA00022840"/>
    </source>
</evidence>
<protein>
    <recommendedName>
        <fullName evidence="4">ABC transporter domain-containing protein</fullName>
    </recommendedName>
</protein>
<dbReference type="Pfam" id="PF00005">
    <property type="entry name" value="ABC_tran"/>
    <property type="match status" value="1"/>
</dbReference>
<dbReference type="InterPro" id="IPR017871">
    <property type="entry name" value="ABC_transporter-like_CS"/>
</dbReference>
<dbReference type="Proteomes" id="UP000824633">
    <property type="component" value="Chromosome"/>
</dbReference>